<name>A0A7G8BH59_9BACT</name>
<dbReference type="AlphaFoldDB" id="A0A7G8BH59"/>
<keyword evidence="5" id="KW-0411">Iron-sulfur</keyword>
<comment type="cofactor">
    <cofactor evidence="6">
        <name>[2Fe-2S] cluster</name>
        <dbReference type="ChEBI" id="CHEBI:190135"/>
    </cofactor>
</comment>
<dbReference type="PANTHER" id="PTHR23426:SF65">
    <property type="entry name" value="FERREDOXIN-2, MITOCHONDRIAL"/>
    <property type="match status" value="1"/>
</dbReference>
<reference evidence="8 9" key="1">
    <citation type="submission" date="2020-08" db="EMBL/GenBank/DDBJ databases">
        <title>Edaphobacter telluris sp. nov. and Acidobacterium dinghuensis sp. nov., two acidobacteria isolated from forest soil.</title>
        <authorList>
            <person name="Fu J."/>
            <person name="Qiu L."/>
        </authorList>
    </citation>
    <scope>NUCLEOTIDE SEQUENCE [LARGE SCALE GENOMIC DNA]</scope>
    <source>
        <strain evidence="8">4Y35</strain>
    </source>
</reference>
<dbReference type="InterPro" id="IPR018298">
    <property type="entry name" value="Adrenodoxin_Fe-S_BS"/>
</dbReference>
<dbReference type="PROSITE" id="PS00814">
    <property type="entry name" value="ADX"/>
    <property type="match status" value="1"/>
</dbReference>
<organism evidence="8 9">
    <name type="scientific">Alloacidobacterium dinghuense</name>
    <dbReference type="NCBI Taxonomy" id="2763107"/>
    <lineage>
        <taxon>Bacteria</taxon>
        <taxon>Pseudomonadati</taxon>
        <taxon>Acidobacteriota</taxon>
        <taxon>Terriglobia</taxon>
        <taxon>Terriglobales</taxon>
        <taxon>Acidobacteriaceae</taxon>
        <taxon>Alloacidobacterium</taxon>
    </lineage>
</organism>
<dbReference type="KEGG" id="adin:H7849_23075"/>
<evidence type="ECO:0000313" key="9">
    <source>
        <dbReference type="Proteomes" id="UP000515312"/>
    </source>
</evidence>
<dbReference type="InterPro" id="IPR036010">
    <property type="entry name" value="2Fe-2S_ferredoxin-like_sf"/>
</dbReference>
<gene>
    <name evidence="8" type="ORF">H7849_23075</name>
</gene>
<evidence type="ECO:0000256" key="2">
    <source>
        <dbReference type="ARBA" id="ARBA00022714"/>
    </source>
</evidence>
<comment type="similarity">
    <text evidence="1">Belongs to the adrenodoxin/putidaredoxin family.</text>
</comment>
<evidence type="ECO:0000259" key="7">
    <source>
        <dbReference type="PROSITE" id="PS51085"/>
    </source>
</evidence>
<feature type="domain" description="2Fe-2S ferredoxin-type" evidence="7">
    <location>
        <begin position="21"/>
        <end position="128"/>
    </location>
</feature>
<proteinExistence type="inferred from homology"/>
<dbReference type="GO" id="GO:0009055">
    <property type="term" value="F:electron transfer activity"/>
    <property type="evidence" value="ECO:0007669"/>
    <property type="project" value="TreeGrafter"/>
</dbReference>
<evidence type="ECO:0000256" key="4">
    <source>
        <dbReference type="ARBA" id="ARBA00023004"/>
    </source>
</evidence>
<dbReference type="Gene3D" id="3.10.20.30">
    <property type="match status" value="1"/>
</dbReference>
<dbReference type="EMBL" id="CP060394">
    <property type="protein sequence ID" value="QNI31879.1"/>
    <property type="molecule type" value="Genomic_DNA"/>
</dbReference>
<accession>A0A7G8BH59</accession>
<dbReference type="InterPro" id="IPR012675">
    <property type="entry name" value="Beta-grasp_dom_sf"/>
</dbReference>
<dbReference type="SUPFAM" id="SSF54292">
    <property type="entry name" value="2Fe-2S ferredoxin-like"/>
    <property type="match status" value="1"/>
</dbReference>
<evidence type="ECO:0000313" key="8">
    <source>
        <dbReference type="EMBL" id="QNI31879.1"/>
    </source>
</evidence>
<keyword evidence="9" id="KW-1185">Reference proteome</keyword>
<dbReference type="GO" id="GO:0046872">
    <property type="term" value="F:metal ion binding"/>
    <property type="evidence" value="ECO:0007669"/>
    <property type="project" value="UniProtKB-KW"/>
</dbReference>
<evidence type="ECO:0000256" key="1">
    <source>
        <dbReference type="ARBA" id="ARBA00010914"/>
    </source>
</evidence>
<dbReference type="PANTHER" id="PTHR23426">
    <property type="entry name" value="FERREDOXIN/ADRENODOXIN"/>
    <property type="match status" value="1"/>
</dbReference>
<evidence type="ECO:0000256" key="5">
    <source>
        <dbReference type="ARBA" id="ARBA00023014"/>
    </source>
</evidence>
<dbReference type="Pfam" id="PF00111">
    <property type="entry name" value="Fer2"/>
    <property type="match status" value="1"/>
</dbReference>
<dbReference type="InterPro" id="IPR001041">
    <property type="entry name" value="2Fe-2S_ferredoxin-type"/>
</dbReference>
<dbReference type="CDD" id="cd00207">
    <property type="entry name" value="fer2"/>
    <property type="match status" value="1"/>
</dbReference>
<dbReference type="GO" id="GO:0140647">
    <property type="term" value="P:P450-containing electron transport chain"/>
    <property type="evidence" value="ECO:0007669"/>
    <property type="project" value="InterPro"/>
</dbReference>
<keyword evidence="3" id="KW-0479">Metal-binding</keyword>
<dbReference type="PROSITE" id="PS51085">
    <property type="entry name" value="2FE2S_FER_2"/>
    <property type="match status" value="1"/>
</dbReference>
<evidence type="ECO:0000256" key="6">
    <source>
        <dbReference type="ARBA" id="ARBA00034078"/>
    </source>
</evidence>
<keyword evidence="4" id="KW-0408">Iron</keyword>
<dbReference type="GO" id="GO:0051537">
    <property type="term" value="F:2 iron, 2 sulfur cluster binding"/>
    <property type="evidence" value="ECO:0007669"/>
    <property type="project" value="UniProtKB-KW"/>
</dbReference>
<dbReference type="PRINTS" id="PR00355">
    <property type="entry name" value="ADRENODOXIN"/>
</dbReference>
<evidence type="ECO:0000256" key="3">
    <source>
        <dbReference type="ARBA" id="ARBA00022723"/>
    </source>
</evidence>
<sequence length="144" mass="15975">MSNEKTQQKIDLNKPPAPNMVRVTFMPEGKTVEFEFGTMPYDHHGKPMSFLDVAENFGIFLDHACGGSCACTTCHLWIKDGTPGLSEADDDELDRLDMAADLQLNSRLGCQAVITRPGAYVVEIPKWNRNYVSEGKPLALAEEK</sequence>
<dbReference type="Proteomes" id="UP000515312">
    <property type="component" value="Chromosome"/>
</dbReference>
<dbReference type="RefSeq" id="WP_186742837.1">
    <property type="nucleotide sequence ID" value="NZ_CP060394.1"/>
</dbReference>
<protein>
    <submittedName>
        <fullName evidence="8">2Fe-2S iron-sulfur cluster binding domain-containing protein</fullName>
    </submittedName>
</protein>
<dbReference type="InterPro" id="IPR001055">
    <property type="entry name" value="Adrenodoxin-like"/>
</dbReference>
<keyword evidence="2" id="KW-0001">2Fe-2S</keyword>